<dbReference type="OrthoDB" id="9807137at2"/>
<evidence type="ECO:0000256" key="1">
    <source>
        <dbReference type="ARBA" id="ARBA00005091"/>
    </source>
</evidence>
<dbReference type="UniPathway" id="UPA00031">
    <property type="reaction ID" value="UER00010"/>
</dbReference>
<dbReference type="PROSITE" id="PS51273">
    <property type="entry name" value="GATASE_TYPE_1"/>
    <property type="match status" value="1"/>
</dbReference>
<evidence type="ECO:0000313" key="11">
    <source>
        <dbReference type="EMBL" id="TCP69602.1"/>
    </source>
</evidence>
<dbReference type="GO" id="GO:0004359">
    <property type="term" value="F:glutaminase activity"/>
    <property type="evidence" value="ECO:0007669"/>
    <property type="project" value="UniProtKB-EC"/>
</dbReference>
<comment type="subunit">
    <text evidence="2">Heterodimer of HisH and HisF.</text>
</comment>
<evidence type="ECO:0000259" key="10">
    <source>
        <dbReference type="Pfam" id="PF00117"/>
    </source>
</evidence>
<evidence type="ECO:0000256" key="6">
    <source>
        <dbReference type="ARBA" id="ARBA00023102"/>
    </source>
</evidence>
<evidence type="ECO:0000256" key="9">
    <source>
        <dbReference type="ARBA" id="ARBA00049534"/>
    </source>
</evidence>
<comment type="catalytic activity">
    <reaction evidence="8">
        <text>5-[(5-phospho-1-deoxy-D-ribulos-1-ylimino)methylamino]-1-(5-phospho-beta-D-ribosyl)imidazole-4-carboxamide + L-glutamine = D-erythro-1-(imidazol-4-yl)glycerol 3-phosphate + 5-amino-1-(5-phospho-beta-D-ribosyl)imidazole-4-carboxamide + L-glutamate + H(+)</text>
        <dbReference type="Rhea" id="RHEA:24793"/>
        <dbReference type="ChEBI" id="CHEBI:15378"/>
        <dbReference type="ChEBI" id="CHEBI:29985"/>
        <dbReference type="ChEBI" id="CHEBI:58278"/>
        <dbReference type="ChEBI" id="CHEBI:58359"/>
        <dbReference type="ChEBI" id="CHEBI:58475"/>
        <dbReference type="ChEBI" id="CHEBI:58525"/>
        <dbReference type="EC" id="4.3.2.10"/>
    </reaction>
</comment>
<dbReference type="AlphaFoldDB" id="A0A4V2SYC7"/>
<keyword evidence="7" id="KW-0456">Lyase</keyword>
<evidence type="ECO:0000256" key="2">
    <source>
        <dbReference type="ARBA" id="ARBA00011152"/>
    </source>
</evidence>
<proteinExistence type="predicted"/>
<comment type="catalytic activity">
    <reaction evidence="9">
        <text>L-glutamine + H2O = L-glutamate + NH4(+)</text>
        <dbReference type="Rhea" id="RHEA:15889"/>
        <dbReference type="ChEBI" id="CHEBI:15377"/>
        <dbReference type="ChEBI" id="CHEBI:28938"/>
        <dbReference type="ChEBI" id="CHEBI:29985"/>
        <dbReference type="ChEBI" id="CHEBI:58359"/>
        <dbReference type="EC" id="3.5.1.2"/>
    </reaction>
</comment>
<protein>
    <submittedName>
        <fullName evidence="11">Glutamine amidotransferase</fullName>
    </submittedName>
</protein>
<name>A0A4V2SYC7_9BACL</name>
<organism evidence="11 12">
    <name type="scientific">Baia soyae</name>
    <dbReference type="NCBI Taxonomy" id="1544746"/>
    <lineage>
        <taxon>Bacteria</taxon>
        <taxon>Bacillati</taxon>
        <taxon>Bacillota</taxon>
        <taxon>Bacilli</taxon>
        <taxon>Bacillales</taxon>
        <taxon>Thermoactinomycetaceae</taxon>
        <taxon>Baia</taxon>
    </lineage>
</organism>
<dbReference type="SUPFAM" id="SSF52317">
    <property type="entry name" value="Class I glutamine amidotransferase-like"/>
    <property type="match status" value="1"/>
</dbReference>
<sequence>MIAVLDYGVNNVEGLLKVLDDLGGSYVVATEASDVRMATGIILTGDGTFGEGMAGLASSGLDHVVKEEFFSGKPILGINLGMQLFFTSSDEGGYHQGLNLLPGHVQKLEGDGVIHKGWNWLKFRHPHRLYKGLEENKVYFSHSYLVDAENEDDVVGYTNYQESIPAIVSRGNLVGMQFHPEKSGAYGTQLLNQFLTQVVYRGNGQEK</sequence>
<dbReference type="PIRSF" id="PIRSF000495">
    <property type="entry name" value="Amidotransf_hisH"/>
    <property type="match status" value="1"/>
</dbReference>
<dbReference type="InterPro" id="IPR017926">
    <property type="entry name" value="GATASE"/>
</dbReference>
<gene>
    <name evidence="11" type="ORF">EDD57_10739</name>
</gene>
<evidence type="ECO:0000256" key="5">
    <source>
        <dbReference type="ARBA" id="ARBA00022962"/>
    </source>
</evidence>
<evidence type="ECO:0000256" key="3">
    <source>
        <dbReference type="ARBA" id="ARBA00022605"/>
    </source>
</evidence>
<reference evidence="11 12" key="1">
    <citation type="submission" date="2019-03" db="EMBL/GenBank/DDBJ databases">
        <title>Genomic Encyclopedia of Type Strains, Phase IV (KMG-IV): sequencing the most valuable type-strain genomes for metagenomic binning, comparative biology and taxonomic classification.</title>
        <authorList>
            <person name="Goeker M."/>
        </authorList>
    </citation>
    <scope>NUCLEOTIDE SEQUENCE [LARGE SCALE GENOMIC DNA]</scope>
    <source>
        <strain evidence="11 12">DSM 46831</strain>
    </source>
</reference>
<evidence type="ECO:0000256" key="7">
    <source>
        <dbReference type="ARBA" id="ARBA00023239"/>
    </source>
</evidence>
<dbReference type="RefSeq" id="WP_131848163.1">
    <property type="nucleotide sequence ID" value="NZ_SLXV01000007.1"/>
</dbReference>
<dbReference type="GO" id="GO:0016829">
    <property type="term" value="F:lyase activity"/>
    <property type="evidence" value="ECO:0007669"/>
    <property type="project" value="UniProtKB-KW"/>
</dbReference>
<keyword evidence="4" id="KW-0378">Hydrolase</keyword>
<dbReference type="EMBL" id="SLXV01000007">
    <property type="protein sequence ID" value="TCP69602.1"/>
    <property type="molecule type" value="Genomic_DNA"/>
</dbReference>
<dbReference type="GO" id="GO:0000107">
    <property type="term" value="F:imidazoleglycerol-phosphate synthase activity"/>
    <property type="evidence" value="ECO:0007669"/>
    <property type="project" value="TreeGrafter"/>
</dbReference>
<dbReference type="NCBIfam" id="TIGR01855">
    <property type="entry name" value="IMP_synth_hisH"/>
    <property type="match status" value="1"/>
</dbReference>
<dbReference type="InterPro" id="IPR010139">
    <property type="entry name" value="Imidazole-glycPsynth_HisH"/>
</dbReference>
<dbReference type="PANTHER" id="PTHR42701">
    <property type="entry name" value="IMIDAZOLE GLYCEROL PHOSPHATE SYNTHASE SUBUNIT HISH"/>
    <property type="match status" value="1"/>
</dbReference>
<evidence type="ECO:0000313" key="12">
    <source>
        <dbReference type="Proteomes" id="UP000294746"/>
    </source>
</evidence>
<comment type="pathway">
    <text evidence="1">Amino-acid biosynthesis; L-histidine biosynthesis; L-histidine from 5-phospho-alpha-D-ribose 1-diphosphate: step 5/9.</text>
</comment>
<comment type="caution">
    <text evidence="11">The sequence shown here is derived from an EMBL/GenBank/DDBJ whole genome shotgun (WGS) entry which is preliminary data.</text>
</comment>
<dbReference type="InterPro" id="IPR029062">
    <property type="entry name" value="Class_I_gatase-like"/>
</dbReference>
<keyword evidence="6" id="KW-0368">Histidine biosynthesis</keyword>
<dbReference type="Pfam" id="PF00117">
    <property type="entry name" value="GATase"/>
    <property type="match status" value="1"/>
</dbReference>
<keyword evidence="5 11" id="KW-0315">Glutamine amidotransferase</keyword>
<evidence type="ECO:0000256" key="4">
    <source>
        <dbReference type="ARBA" id="ARBA00022801"/>
    </source>
</evidence>
<keyword evidence="11" id="KW-0808">Transferase</keyword>
<dbReference type="Gene3D" id="3.40.50.880">
    <property type="match status" value="1"/>
</dbReference>
<dbReference type="GO" id="GO:0000105">
    <property type="term" value="P:L-histidine biosynthetic process"/>
    <property type="evidence" value="ECO:0007669"/>
    <property type="project" value="UniProtKB-UniPathway"/>
</dbReference>
<evidence type="ECO:0000256" key="8">
    <source>
        <dbReference type="ARBA" id="ARBA00047838"/>
    </source>
</evidence>
<dbReference type="PANTHER" id="PTHR42701:SF1">
    <property type="entry name" value="IMIDAZOLE GLYCEROL PHOSPHATE SYNTHASE SUBUNIT HISH"/>
    <property type="match status" value="1"/>
</dbReference>
<accession>A0A4V2SYC7</accession>
<feature type="domain" description="Glutamine amidotransferase" evidence="10">
    <location>
        <begin position="4"/>
        <end position="197"/>
    </location>
</feature>
<keyword evidence="3" id="KW-0028">Amino-acid biosynthesis</keyword>
<keyword evidence="12" id="KW-1185">Reference proteome</keyword>
<dbReference type="Proteomes" id="UP000294746">
    <property type="component" value="Unassembled WGS sequence"/>
</dbReference>